<dbReference type="HOGENOM" id="CLU_1748365_0_0_10"/>
<name>H6L3P4_SAPGL</name>
<organism evidence="3 4">
    <name type="scientific">Saprospira grandis (strain Lewin)</name>
    <dbReference type="NCBI Taxonomy" id="984262"/>
    <lineage>
        <taxon>Bacteria</taxon>
        <taxon>Pseudomonadati</taxon>
        <taxon>Bacteroidota</taxon>
        <taxon>Saprospiria</taxon>
        <taxon>Saprospirales</taxon>
        <taxon>Saprospiraceae</taxon>
        <taxon>Saprospira</taxon>
    </lineage>
</organism>
<evidence type="ECO:0000313" key="3">
    <source>
        <dbReference type="EMBL" id="AFC24992.1"/>
    </source>
</evidence>
<proteinExistence type="predicted"/>
<dbReference type="STRING" id="984262.SGRA_2263"/>
<dbReference type="Proteomes" id="UP000007519">
    <property type="component" value="Chromosome"/>
</dbReference>
<accession>H6L3P4</accession>
<gene>
    <name evidence="3" type="ordered locus">SGRA_2263</name>
</gene>
<keyword evidence="1" id="KW-0732">Signal</keyword>
<keyword evidence="4" id="KW-1185">Reference proteome</keyword>
<reference evidence="3 4" key="1">
    <citation type="journal article" date="2012" name="Stand. Genomic Sci.">
        <title>Complete genome sequencing and analysis of Saprospira grandis str. Lewin, a predatory marine bacterium.</title>
        <authorList>
            <person name="Saw J.H."/>
            <person name="Yuryev A."/>
            <person name="Kanbe M."/>
            <person name="Hou S."/>
            <person name="Young A.G."/>
            <person name="Aizawa S."/>
            <person name="Alam M."/>
        </authorList>
    </citation>
    <scope>NUCLEOTIDE SEQUENCE [LARGE SCALE GENOMIC DNA]</scope>
    <source>
        <strain evidence="3 4">Lewin</strain>
    </source>
</reference>
<evidence type="ECO:0000256" key="1">
    <source>
        <dbReference type="SAM" id="SignalP"/>
    </source>
</evidence>
<sequence>MKILSFVLALVLGFNASNAFAANPNHEDKMVAVILLMDNGDDREVVATIYTSLMSAEKVAKVLDIEMVASDDPVQDDVYVFSLKSQEQKELTMKMFDEEGYELAAHRVMEVTEGSNYRALNVETLEDGTYMFQITDESGAELNRKVTIQREEK</sequence>
<protein>
    <recommendedName>
        <fullName evidence="2">Secretion system C-terminal sorting domain-containing protein</fullName>
    </recommendedName>
</protein>
<feature type="signal peptide" evidence="1">
    <location>
        <begin position="1"/>
        <end position="21"/>
    </location>
</feature>
<dbReference type="Pfam" id="PF18962">
    <property type="entry name" value="Por_Secre_tail"/>
    <property type="match status" value="1"/>
</dbReference>
<feature type="chain" id="PRO_5003604021" description="Secretion system C-terminal sorting domain-containing protein" evidence="1">
    <location>
        <begin position="22"/>
        <end position="153"/>
    </location>
</feature>
<evidence type="ECO:0000313" key="4">
    <source>
        <dbReference type="Proteomes" id="UP000007519"/>
    </source>
</evidence>
<dbReference type="KEGG" id="sgn:SGRA_2263"/>
<dbReference type="InterPro" id="IPR026444">
    <property type="entry name" value="Secre_tail"/>
</dbReference>
<feature type="domain" description="Secretion system C-terminal sorting" evidence="2">
    <location>
        <begin position="73"/>
        <end position="148"/>
    </location>
</feature>
<evidence type="ECO:0000259" key="2">
    <source>
        <dbReference type="Pfam" id="PF18962"/>
    </source>
</evidence>
<dbReference type="AlphaFoldDB" id="H6L3P4"/>
<dbReference type="EMBL" id="CP002831">
    <property type="protein sequence ID" value="AFC24992.1"/>
    <property type="molecule type" value="Genomic_DNA"/>
</dbReference>
<dbReference type="OrthoDB" id="1492179at2"/>